<keyword evidence="3" id="KW-1185">Reference proteome</keyword>
<gene>
    <name evidence="2" type="ORF">SAMN05216210_2724</name>
</gene>
<proteinExistence type="predicted"/>
<evidence type="ECO:0000313" key="2">
    <source>
        <dbReference type="EMBL" id="SDU25991.1"/>
    </source>
</evidence>
<evidence type="ECO:0000313" key="3">
    <source>
        <dbReference type="Proteomes" id="UP000243924"/>
    </source>
</evidence>
<evidence type="ECO:0000259" key="1">
    <source>
        <dbReference type="Pfam" id="PF01878"/>
    </source>
</evidence>
<dbReference type="Gene3D" id="3.10.590.10">
    <property type="entry name" value="ph1033 like domains"/>
    <property type="match status" value="1"/>
</dbReference>
<dbReference type="AlphaFoldDB" id="A0A1H2H2D8"/>
<organism evidence="2 3">
    <name type="scientific">Halopseudomonas salegens</name>
    <dbReference type="NCBI Taxonomy" id="1434072"/>
    <lineage>
        <taxon>Bacteria</taxon>
        <taxon>Pseudomonadati</taxon>
        <taxon>Pseudomonadota</taxon>
        <taxon>Gammaproteobacteria</taxon>
        <taxon>Pseudomonadales</taxon>
        <taxon>Pseudomonadaceae</taxon>
        <taxon>Halopseudomonas</taxon>
    </lineage>
</organism>
<feature type="domain" description="EVE" evidence="1">
    <location>
        <begin position="2"/>
        <end position="147"/>
    </location>
</feature>
<dbReference type="STRING" id="1434072.SAMN05216210_2724"/>
<dbReference type="OrthoDB" id="9791347at2"/>
<reference evidence="3" key="1">
    <citation type="submission" date="2016-10" db="EMBL/GenBank/DDBJ databases">
        <authorList>
            <person name="Varghese N."/>
            <person name="Submissions S."/>
        </authorList>
    </citation>
    <scope>NUCLEOTIDE SEQUENCE [LARGE SCALE GENOMIC DNA]</scope>
    <source>
        <strain evidence="3">CECT 8338</strain>
    </source>
</reference>
<dbReference type="PANTHER" id="PTHR14087">
    <property type="entry name" value="THYMOCYTE NUCLEAR PROTEIN 1"/>
    <property type="match status" value="1"/>
</dbReference>
<dbReference type="EMBL" id="LT629787">
    <property type="protein sequence ID" value="SDU25991.1"/>
    <property type="molecule type" value="Genomic_DNA"/>
</dbReference>
<dbReference type="SUPFAM" id="SSF88697">
    <property type="entry name" value="PUA domain-like"/>
    <property type="match status" value="1"/>
</dbReference>
<accession>A0A1H2H2D8</accession>
<dbReference type="PANTHER" id="PTHR14087:SF7">
    <property type="entry name" value="THYMOCYTE NUCLEAR PROTEIN 1"/>
    <property type="match status" value="1"/>
</dbReference>
<dbReference type="InterPro" id="IPR015947">
    <property type="entry name" value="PUA-like_sf"/>
</dbReference>
<sequence length="156" mass="17410">MAYWLLKSEPDAFSIDDLHQQGEATWDGVRNHQAKNYIARMQPGDLFLFYHSSCTPPGLAGCGEIISTAYPDLSALDPHSPGHDPRSSKSKLPWLCVDVRWREKFPRFVSLQTLKASSALQHLPLLKRGNRLSVMPVNSEDFTCMVELAGGKTHAC</sequence>
<protein>
    <submittedName>
        <fullName evidence="2">Predicted RNA-binding protein, contains PUA-like domain</fullName>
    </submittedName>
</protein>
<dbReference type="Pfam" id="PF01878">
    <property type="entry name" value="EVE"/>
    <property type="match status" value="1"/>
</dbReference>
<dbReference type="Proteomes" id="UP000243924">
    <property type="component" value="Chromosome I"/>
</dbReference>
<dbReference type="InterPro" id="IPR047197">
    <property type="entry name" value="THYN1-like_EVE"/>
</dbReference>
<dbReference type="InterPro" id="IPR052181">
    <property type="entry name" value="5hmC_binding"/>
</dbReference>
<dbReference type="RefSeq" id="WP_092387751.1">
    <property type="nucleotide sequence ID" value="NZ_LT629787.1"/>
</dbReference>
<dbReference type="CDD" id="cd21133">
    <property type="entry name" value="EVE"/>
    <property type="match status" value="1"/>
</dbReference>
<dbReference type="InterPro" id="IPR002740">
    <property type="entry name" value="EVE_domain"/>
</dbReference>
<name>A0A1H2H2D8_9GAMM</name>